<protein>
    <submittedName>
        <fullName evidence="2">Uncharacterized protein</fullName>
    </submittedName>
</protein>
<name>A0A917HP62_9SPHI</name>
<keyword evidence="1" id="KW-0472">Membrane</keyword>
<proteinExistence type="predicted"/>
<feature type="transmembrane region" description="Helical" evidence="1">
    <location>
        <begin position="12"/>
        <end position="32"/>
    </location>
</feature>
<evidence type="ECO:0000313" key="3">
    <source>
        <dbReference type="Proteomes" id="UP000660862"/>
    </source>
</evidence>
<evidence type="ECO:0000256" key="1">
    <source>
        <dbReference type="SAM" id="Phobius"/>
    </source>
</evidence>
<keyword evidence="1" id="KW-1133">Transmembrane helix</keyword>
<dbReference type="AlphaFoldDB" id="A0A917HP62"/>
<comment type="caution">
    <text evidence="2">The sequence shown here is derived from an EMBL/GenBank/DDBJ whole genome shotgun (WGS) entry which is preliminary data.</text>
</comment>
<organism evidence="2 3">
    <name type="scientific">Parapedobacter pyrenivorans</name>
    <dbReference type="NCBI Taxonomy" id="1305674"/>
    <lineage>
        <taxon>Bacteria</taxon>
        <taxon>Pseudomonadati</taxon>
        <taxon>Bacteroidota</taxon>
        <taxon>Sphingobacteriia</taxon>
        <taxon>Sphingobacteriales</taxon>
        <taxon>Sphingobacteriaceae</taxon>
        <taxon>Parapedobacter</taxon>
    </lineage>
</organism>
<feature type="transmembrane region" description="Helical" evidence="1">
    <location>
        <begin position="38"/>
        <end position="59"/>
    </location>
</feature>
<accession>A0A917HP62</accession>
<keyword evidence="3" id="KW-1185">Reference proteome</keyword>
<reference evidence="2" key="1">
    <citation type="journal article" date="2014" name="Int. J. Syst. Evol. Microbiol.">
        <title>Complete genome sequence of Corynebacterium casei LMG S-19264T (=DSM 44701T), isolated from a smear-ripened cheese.</title>
        <authorList>
            <consortium name="US DOE Joint Genome Institute (JGI-PGF)"/>
            <person name="Walter F."/>
            <person name="Albersmeier A."/>
            <person name="Kalinowski J."/>
            <person name="Ruckert C."/>
        </authorList>
    </citation>
    <scope>NUCLEOTIDE SEQUENCE</scope>
    <source>
        <strain evidence="2">CGMCC 1.12195</strain>
    </source>
</reference>
<reference evidence="2" key="2">
    <citation type="submission" date="2020-09" db="EMBL/GenBank/DDBJ databases">
        <authorList>
            <person name="Sun Q."/>
            <person name="Zhou Y."/>
        </authorList>
    </citation>
    <scope>NUCLEOTIDE SEQUENCE</scope>
    <source>
        <strain evidence="2">CGMCC 1.12195</strain>
    </source>
</reference>
<gene>
    <name evidence="2" type="ORF">GCM10007415_19150</name>
</gene>
<keyword evidence="1" id="KW-0812">Transmembrane</keyword>
<evidence type="ECO:0000313" key="2">
    <source>
        <dbReference type="EMBL" id="GGG85883.1"/>
    </source>
</evidence>
<dbReference type="Proteomes" id="UP000660862">
    <property type="component" value="Unassembled WGS sequence"/>
</dbReference>
<sequence length="60" mass="6779">MATKSNDFVKIWSKPILLFVVTIIGLLLAIIGTGIWHVLSWIALIIPIYVMVSYGARFFK</sequence>
<dbReference type="EMBL" id="BMER01000001">
    <property type="protein sequence ID" value="GGG85883.1"/>
    <property type="molecule type" value="Genomic_DNA"/>
</dbReference>